<dbReference type="OrthoDB" id="79687at2759"/>
<keyword evidence="3" id="KW-1185">Reference proteome</keyword>
<dbReference type="PANTHER" id="PTHR12984">
    <property type="entry name" value="SCY1-RELATED S/T PROTEIN KINASE-LIKE"/>
    <property type="match status" value="1"/>
</dbReference>
<evidence type="ECO:0000313" key="2">
    <source>
        <dbReference type="EMBL" id="EGV63819.1"/>
    </source>
</evidence>
<keyword evidence="2" id="KW-0808">Transferase</keyword>
<dbReference type="Gene3D" id="3.30.200.20">
    <property type="entry name" value="Phosphorylase Kinase, domain 1"/>
    <property type="match status" value="1"/>
</dbReference>
<dbReference type="InterPro" id="IPR000719">
    <property type="entry name" value="Prot_kinase_dom"/>
</dbReference>
<dbReference type="GeneID" id="18248854"/>
<evidence type="ECO:0000259" key="1">
    <source>
        <dbReference type="PROSITE" id="PS50011"/>
    </source>
</evidence>
<dbReference type="Pfam" id="PF00069">
    <property type="entry name" value="Pkinase"/>
    <property type="match status" value="1"/>
</dbReference>
<name>G3B4G2_CANTC</name>
<dbReference type="eggNOG" id="KOG2137">
    <property type="taxonomic scope" value="Eukaryota"/>
</dbReference>
<dbReference type="SUPFAM" id="SSF56112">
    <property type="entry name" value="Protein kinase-like (PK-like)"/>
    <property type="match status" value="1"/>
</dbReference>
<accession>G3B4G2</accession>
<protein>
    <submittedName>
        <fullName evidence="2">Kinase-like protein</fullName>
    </submittedName>
</protein>
<dbReference type="InterPro" id="IPR051177">
    <property type="entry name" value="CIK-Related_Protein"/>
</dbReference>
<dbReference type="GO" id="GO:0004672">
    <property type="term" value="F:protein kinase activity"/>
    <property type="evidence" value="ECO:0007669"/>
    <property type="project" value="InterPro"/>
</dbReference>
<keyword evidence="2" id="KW-0418">Kinase</keyword>
<dbReference type="EMBL" id="GL996521">
    <property type="protein sequence ID" value="EGV63819.1"/>
    <property type="molecule type" value="Genomic_DNA"/>
</dbReference>
<feature type="non-terminal residue" evidence="2">
    <location>
        <position position="327"/>
    </location>
</feature>
<feature type="domain" description="Protein kinase" evidence="1">
    <location>
        <begin position="1"/>
        <end position="315"/>
    </location>
</feature>
<evidence type="ECO:0000313" key="3">
    <source>
        <dbReference type="Proteomes" id="UP000000707"/>
    </source>
</evidence>
<dbReference type="KEGG" id="cten:18248854"/>
<dbReference type="SMART" id="SM00220">
    <property type="entry name" value="S_TKc"/>
    <property type="match status" value="1"/>
</dbReference>
<proteinExistence type="predicted"/>
<dbReference type="Proteomes" id="UP000000707">
    <property type="component" value="Unassembled WGS sequence"/>
</dbReference>
<dbReference type="HOGENOM" id="CLU_851403_0_0_1"/>
<reference evidence="2 3" key="1">
    <citation type="journal article" date="2011" name="Proc. Natl. Acad. Sci. U.S.A.">
        <title>Comparative genomics of xylose-fermenting fungi for enhanced biofuel production.</title>
        <authorList>
            <person name="Wohlbach D.J."/>
            <person name="Kuo A."/>
            <person name="Sato T.K."/>
            <person name="Potts K.M."/>
            <person name="Salamov A.A."/>
            <person name="LaButti K.M."/>
            <person name="Sun H."/>
            <person name="Clum A."/>
            <person name="Pangilinan J.L."/>
            <person name="Lindquist E.A."/>
            <person name="Lucas S."/>
            <person name="Lapidus A."/>
            <person name="Jin M."/>
            <person name="Gunawan C."/>
            <person name="Balan V."/>
            <person name="Dale B.E."/>
            <person name="Jeffries T.W."/>
            <person name="Zinkel R."/>
            <person name="Barry K.W."/>
            <person name="Grigoriev I.V."/>
            <person name="Gasch A.P."/>
        </authorList>
    </citation>
    <scope>NUCLEOTIDE SEQUENCE [LARGE SCALE GENOMIC DNA]</scope>
    <source>
        <strain evidence="3">ATCC 10573 / BCRC 21748 / CBS 615 / JCM 9827 / NBRC 10315 / NRRL Y-1498 / VKM Y-70</strain>
    </source>
</reference>
<dbReference type="AlphaFoldDB" id="G3B4G2"/>
<dbReference type="PANTHER" id="PTHR12984:SF6">
    <property type="entry name" value="SCY1-LIKE PROTEIN 2"/>
    <property type="match status" value="1"/>
</dbReference>
<dbReference type="PROSITE" id="PS50011">
    <property type="entry name" value="PROTEIN_KINASE_DOM"/>
    <property type="match status" value="1"/>
</dbReference>
<sequence>MFKSVFKSGIRATYDVSSNASFVNEPWHIYTAKHNTTGKLASVFIFDKAKFESVIHQLCSRISNTKNPKVIINECYELIKYEVGQMAKLKHPQILTIYEVLEETKSKFLFVTESVTDNLMTVDFEKLDELSIQKGLLEVCKGIQFLHNYCSIVHMNLQPSSVFINQQGDWKLTGFRFLQNLNEISPQERESFFLMNNTSSVPFMNLNMNFVAPELVIDRQSKLDFGNDIWSLGCLIYYIYNKGEYLLNCFDQNSISDFKGEFRKFETKFYNHRVSDLKYVLKDIPDQLYGTFPSILARYPSDRINIDQFIDSDYFNGSLIKVMWFVD</sequence>
<dbReference type="Gene3D" id="1.10.510.10">
    <property type="entry name" value="Transferase(Phosphotransferase) domain 1"/>
    <property type="match status" value="1"/>
</dbReference>
<dbReference type="GO" id="GO:0005524">
    <property type="term" value="F:ATP binding"/>
    <property type="evidence" value="ECO:0007669"/>
    <property type="project" value="InterPro"/>
</dbReference>
<dbReference type="InterPro" id="IPR011009">
    <property type="entry name" value="Kinase-like_dom_sf"/>
</dbReference>
<organism evidence="3">
    <name type="scientific">Candida tenuis (strain ATCC 10573 / BCRC 21748 / CBS 615 / JCM 9827 / NBRC 10315 / NRRL Y-1498 / VKM Y-70)</name>
    <name type="common">Yeast</name>
    <name type="synonym">Yamadazyma tenuis</name>
    <dbReference type="NCBI Taxonomy" id="590646"/>
    <lineage>
        <taxon>Eukaryota</taxon>
        <taxon>Fungi</taxon>
        <taxon>Dikarya</taxon>
        <taxon>Ascomycota</taxon>
        <taxon>Saccharomycotina</taxon>
        <taxon>Pichiomycetes</taxon>
        <taxon>Debaryomycetaceae</taxon>
        <taxon>Yamadazyma</taxon>
    </lineage>
</organism>
<gene>
    <name evidence="2" type="ORF">CANTEDRAFT_121528</name>
</gene>